<name>A0A1M5CXM1_9FIRM</name>
<gene>
    <name evidence="1" type="ORF">SAMN02745133_03053</name>
</gene>
<proteinExistence type="predicted"/>
<keyword evidence="2" id="KW-1185">Reference proteome</keyword>
<dbReference type="Proteomes" id="UP000184148">
    <property type="component" value="Unassembled WGS sequence"/>
</dbReference>
<evidence type="ECO:0000313" key="1">
    <source>
        <dbReference type="EMBL" id="SHF59232.1"/>
    </source>
</evidence>
<dbReference type="EMBL" id="FQUY01000038">
    <property type="protein sequence ID" value="SHF59232.1"/>
    <property type="molecule type" value="Genomic_DNA"/>
</dbReference>
<dbReference type="AlphaFoldDB" id="A0A1M5CXM1"/>
<organism evidence="1 2">
    <name type="scientific">Desulforamulus putei DSM 12395</name>
    <dbReference type="NCBI Taxonomy" id="1121429"/>
    <lineage>
        <taxon>Bacteria</taxon>
        <taxon>Bacillati</taxon>
        <taxon>Bacillota</taxon>
        <taxon>Clostridia</taxon>
        <taxon>Eubacteriales</taxon>
        <taxon>Peptococcaceae</taxon>
        <taxon>Desulforamulus</taxon>
    </lineage>
</organism>
<protein>
    <submittedName>
        <fullName evidence="1">Uncharacterized protein</fullName>
    </submittedName>
</protein>
<reference evidence="2" key="1">
    <citation type="submission" date="2016-11" db="EMBL/GenBank/DDBJ databases">
        <authorList>
            <person name="Varghese N."/>
            <person name="Submissions S."/>
        </authorList>
    </citation>
    <scope>NUCLEOTIDE SEQUENCE [LARGE SCALE GENOMIC DNA]</scope>
    <source>
        <strain evidence="2">DSM 12395</strain>
    </source>
</reference>
<accession>A0A1M5CXM1</accession>
<evidence type="ECO:0000313" key="2">
    <source>
        <dbReference type="Proteomes" id="UP000184148"/>
    </source>
</evidence>
<sequence>GSFYTGRIMVEAQYHFFKVNLISAFGNGLRRITIVRFMLL</sequence>
<feature type="non-terminal residue" evidence="1">
    <location>
        <position position="1"/>
    </location>
</feature>